<feature type="region of interest" description="Disordered" evidence="1">
    <location>
        <begin position="52"/>
        <end position="109"/>
    </location>
</feature>
<keyword evidence="4" id="KW-1185">Reference proteome</keyword>
<sequence>MQALQYPACQTAATLDTEECIANSEYAEGRLKFETTANTILSGISVALTPSEPRNPCPATCLPPPATGMPAPPPTPPANTSANPPANLPAPPAAPPATSPIAAGDKEPESAVLSLQGLSALGLAVSAVAAVMIVL</sequence>
<accession>A0A5C3QA09</accession>
<feature type="transmembrane region" description="Helical" evidence="2">
    <location>
        <begin position="113"/>
        <end position="134"/>
    </location>
</feature>
<dbReference type="Proteomes" id="UP000305067">
    <property type="component" value="Unassembled WGS sequence"/>
</dbReference>
<evidence type="ECO:0000256" key="1">
    <source>
        <dbReference type="SAM" id="MobiDB-lite"/>
    </source>
</evidence>
<proteinExistence type="predicted"/>
<reference evidence="3 4" key="1">
    <citation type="journal article" date="2019" name="Nat. Ecol. Evol.">
        <title>Megaphylogeny resolves global patterns of mushroom evolution.</title>
        <authorList>
            <person name="Varga T."/>
            <person name="Krizsan K."/>
            <person name="Foldi C."/>
            <person name="Dima B."/>
            <person name="Sanchez-Garcia M."/>
            <person name="Sanchez-Ramirez S."/>
            <person name="Szollosi G.J."/>
            <person name="Szarkandi J.G."/>
            <person name="Papp V."/>
            <person name="Albert L."/>
            <person name="Andreopoulos W."/>
            <person name="Angelini C."/>
            <person name="Antonin V."/>
            <person name="Barry K.W."/>
            <person name="Bougher N.L."/>
            <person name="Buchanan P."/>
            <person name="Buyck B."/>
            <person name="Bense V."/>
            <person name="Catcheside P."/>
            <person name="Chovatia M."/>
            <person name="Cooper J."/>
            <person name="Damon W."/>
            <person name="Desjardin D."/>
            <person name="Finy P."/>
            <person name="Geml J."/>
            <person name="Haridas S."/>
            <person name="Hughes K."/>
            <person name="Justo A."/>
            <person name="Karasinski D."/>
            <person name="Kautmanova I."/>
            <person name="Kiss B."/>
            <person name="Kocsube S."/>
            <person name="Kotiranta H."/>
            <person name="LaButti K.M."/>
            <person name="Lechner B.E."/>
            <person name="Liimatainen K."/>
            <person name="Lipzen A."/>
            <person name="Lukacs Z."/>
            <person name="Mihaltcheva S."/>
            <person name="Morgado L.N."/>
            <person name="Niskanen T."/>
            <person name="Noordeloos M.E."/>
            <person name="Ohm R.A."/>
            <person name="Ortiz-Santana B."/>
            <person name="Ovrebo C."/>
            <person name="Racz N."/>
            <person name="Riley R."/>
            <person name="Savchenko A."/>
            <person name="Shiryaev A."/>
            <person name="Soop K."/>
            <person name="Spirin V."/>
            <person name="Szebenyi C."/>
            <person name="Tomsovsky M."/>
            <person name="Tulloss R.E."/>
            <person name="Uehling J."/>
            <person name="Grigoriev I.V."/>
            <person name="Vagvolgyi C."/>
            <person name="Papp T."/>
            <person name="Martin F.M."/>
            <person name="Miettinen O."/>
            <person name="Hibbett D.S."/>
            <person name="Nagy L.G."/>
        </authorList>
    </citation>
    <scope>NUCLEOTIDE SEQUENCE [LARGE SCALE GENOMIC DNA]</scope>
    <source>
        <strain evidence="3 4">CBS 309.79</strain>
    </source>
</reference>
<dbReference type="AlphaFoldDB" id="A0A5C3QA09"/>
<evidence type="ECO:0000313" key="4">
    <source>
        <dbReference type="Proteomes" id="UP000305067"/>
    </source>
</evidence>
<keyword evidence="2" id="KW-1133">Transmembrane helix</keyword>
<keyword evidence="2" id="KW-0812">Transmembrane</keyword>
<dbReference type="EMBL" id="ML178894">
    <property type="protein sequence ID" value="TFK95293.1"/>
    <property type="molecule type" value="Genomic_DNA"/>
</dbReference>
<feature type="compositionally biased region" description="Pro residues" evidence="1">
    <location>
        <begin position="86"/>
        <end position="98"/>
    </location>
</feature>
<evidence type="ECO:0000256" key="2">
    <source>
        <dbReference type="SAM" id="Phobius"/>
    </source>
</evidence>
<gene>
    <name evidence="3" type="ORF">BDV98DRAFT_598732</name>
</gene>
<evidence type="ECO:0000313" key="3">
    <source>
        <dbReference type="EMBL" id="TFK95293.1"/>
    </source>
</evidence>
<name>A0A5C3QA09_9AGAR</name>
<keyword evidence="2" id="KW-0472">Membrane</keyword>
<protein>
    <submittedName>
        <fullName evidence="3">Uncharacterized protein</fullName>
    </submittedName>
</protein>
<feature type="compositionally biased region" description="Pro residues" evidence="1">
    <location>
        <begin position="53"/>
        <end position="77"/>
    </location>
</feature>
<organism evidence="3 4">
    <name type="scientific">Pterulicium gracile</name>
    <dbReference type="NCBI Taxonomy" id="1884261"/>
    <lineage>
        <taxon>Eukaryota</taxon>
        <taxon>Fungi</taxon>
        <taxon>Dikarya</taxon>
        <taxon>Basidiomycota</taxon>
        <taxon>Agaricomycotina</taxon>
        <taxon>Agaricomycetes</taxon>
        <taxon>Agaricomycetidae</taxon>
        <taxon>Agaricales</taxon>
        <taxon>Pleurotineae</taxon>
        <taxon>Pterulaceae</taxon>
        <taxon>Pterulicium</taxon>
    </lineage>
</organism>